<dbReference type="GO" id="GO:0005829">
    <property type="term" value="C:cytosol"/>
    <property type="evidence" value="ECO:0007669"/>
    <property type="project" value="TreeGrafter"/>
</dbReference>
<dbReference type="PANTHER" id="PTHR43434">
    <property type="entry name" value="PHOSPHOGLYCOLATE PHOSPHATASE"/>
    <property type="match status" value="1"/>
</dbReference>
<evidence type="ECO:0000313" key="1">
    <source>
        <dbReference type="EMBL" id="SIN84128.1"/>
    </source>
</evidence>
<dbReference type="AlphaFoldDB" id="A0A1N6EM80"/>
<dbReference type="InterPro" id="IPR050155">
    <property type="entry name" value="HAD-like_hydrolase_sf"/>
</dbReference>
<dbReference type="EMBL" id="FSRE01000002">
    <property type="protein sequence ID" value="SIN84128.1"/>
    <property type="molecule type" value="Genomic_DNA"/>
</dbReference>
<evidence type="ECO:0000313" key="2">
    <source>
        <dbReference type="Proteomes" id="UP000198461"/>
    </source>
</evidence>
<reference evidence="1 2" key="1">
    <citation type="submission" date="2016-11" db="EMBL/GenBank/DDBJ databases">
        <authorList>
            <person name="Jaros S."/>
            <person name="Januszkiewicz K."/>
            <person name="Wedrychowicz H."/>
        </authorList>
    </citation>
    <scope>NUCLEOTIDE SEQUENCE [LARGE SCALE GENOMIC DNA]</scope>
    <source>
        <strain evidence="1 2">DSM 17737</strain>
    </source>
</reference>
<dbReference type="Proteomes" id="UP000198461">
    <property type="component" value="Unassembled WGS sequence"/>
</dbReference>
<name>A0A1N6EM80_9GAMM</name>
<dbReference type="PANTHER" id="PTHR43434:SF24">
    <property type="entry name" value="HYDROLASE-RELATED"/>
    <property type="match status" value="1"/>
</dbReference>
<dbReference type="STRING" id="364032.SAMN05443662_0677"/>
<dbReference type="SUPFAM" id="SSF56784">
    <property type="entry name" value="HAD-like"/>
    <property type="match status" value="1"/>
</dbReference>
<dbReference type="RefSeq" id="WP_074200992.1">
    <property type="nucleotide sequence ID" value="NZ_FSRE01000002.1"/>
</dbReference>
<dbReference type="InterPro" id="IPR036412">
    <property type="entry name" value="HAD-like_sf"/>
</dbReference>
<proteinExistence type="predicted"/>
<dbReference type="Pfam" id="PF13419">
    <property type="entry name" value="HAD_2"/>
    <property type="match status" value="1"/>
</dbReference>
<dbReference type="InterPro" id="IPR023214">
    <property type="entry name" value="HAD_sf"/>
</dbReference>
<dbReference type="GO" id="GO:0006281">
    <property type="term" value="P:DNA repair"/>
    <property type="evidence" value="ECO:0007669"/>
    <property type="project" value="TreeGrafter"/>
</dbReference>
<dbReference type="InterPro" id="IPR023198">
    <property type="entry name" value="PGP-like_dom2"/>
</dbReference>
<organism evidence="1 2">
    <name type="scientific">Sulfurivirga caldicuralii</name>
    <dbReference type="NCBI Taxonomy" id="364032"/>
    <lineage>
        <taxon>Bacteria</taxon>
        <taxon>Pseudomonadati</taxon>
        <taxon>Pseudomonadota</taxon>
        <taxon>Gammaproteobacteria</taxon>
        <taxon>Thiotrichales</taxon>
        <taxon>Piscirickettsiaceae</taxon>
        <taxon>Sulfurivirga</taxon>
    </lineage>
</organism>
<dbReference type="SFLD" id="SFLDG01135">
    <property type="entry name" value="C1.5.6:_HAD__Beta-PGM__Phospha"/>
    <property type="match status" value="1"/>
</dbReference>
<dbReference type="InterPro" id="IPR006439">
    <property type="entry name" value="HAD-SF_hydro_IA"/>
</dbReference>
<keyword evidence="2" id="KW-1185">Reference proteome</keyword>
<dbReference type="Gene3D" id="1.10.150.240">
    <property type="entry name" value="Putative phosphatase, domain 2"/>
    <property type="match status" value="1"/>
</dbReference>
<protein>
    <submittedName>
        <fullName evidence="1">Phosphoglycolate phosphatase</fullName>
    </submittedName>
</protein>
<sequence length="243" mass="26593">MTEASDTSRCYRLVIFDWDGTLMNSQDRIVDAIQQAARKTGLPVLDDRTSASIIGLSLTKAIQTLYPEADEAQVRRMAEAYSHHFLNDSLVPMVPFAGAEGLLRALKAAGAIVAIATGKSRRGLNQVLEESGLGPYFDLTYTPEESASKPDPLMLQRILEETGVPVSQAVMVGDTTFDMEMAQRIGMDRIALSHGVHDSAELDRYGPVAHLHDLEGLKAWLLPRLCPSSMERDNPAHSTDRSA</sequence>
<dbReference type="SFLD" id="SFLDS00003">
    <property type="entry name" value="Haloacid_Dehalogenase"/>
    <property type="match status" value="1"/>
</dbReference>
<gene>
    <name evidence="1" type="ORF">SAMN05443662_0677</name>
</gene>
<dbReference type="InterPro" id="IPR041492">
    <property type="entry name" value="HAD_2"/>
</dbReference>
<dbReference type="Gene3D" id="3.40.50.1000">
    <property type="entry name" value="HAD superfamily/HAD-like"/>
    <property type="match status" value="1"/>
</dbReference>
<dbReference type="OrthoDB" id="9782449at2"/>
<dbReference type="NCBIfam" id="TIGR01509">
    <property type="entry name" value="HAD-SF-IA-v3"/>
    <property type="match status" value="1"/>
</dbReference>
<dbReference type="NCBIfam" id="TIGR01549">
    <property type="entry name" value="HAD-SF-IA-v1"/>
    <property type="match status" value="1"/>
</dbReference>
<dbReference type="GO" id="GO:0008967">
    <property type="term" value="F:phosphoglycolate phosphatase activity"/>
    <property type="evidence" value="ECO:0007669"/>
    <property type="project" value="TreeGrafter"/>
</dbReference>
<accession>A0A1N6EM80</accession>
<dbReference type="SFLD" id="SFLDG01129">
    <property type="entry name" value="C1.5:_HAD__Beta-PGM__Phosphata"/>
    <property type="match status" value="1"/>
</dbReference>